<keyword evidence="3 8" id="KW-0812">Transmembrane</keyword>
<dbReference type="CDD" id="cd08760">
    <property type="entry name" value="Cyt_b561_FRRS1_like"/>
    <property type="match status" value="1"/>
</dbReference>
<evidence type="ECO:0000256" key="4">
    <source>
        <dbReference type="ARBA" id="ARBA00022982"/>
    </source>
</evidence>
<dbReference type="InterPro" id="IPR006593">
    <property type="entry name" value="Cyt_b561/ferric_Rdtase_TM"/>
</dbReference>
<keyword evidence="9" id="KW-0732">Signal</keyword>
<feature type="transmembrane region" description="Helical" evidence="8">
    <location>
        <begin position="266"/>
        <end position="289"/>
    </location>
</feature>
<dbReference type="PANTHER" id="PTHR47797:SF4">
    <property type="entry name" value="DOMON DOMAIN-CONTAINING PROTEIN"/>
    <property type="match status" value="1"/>
</dbReference>
<feature type="compositionally biased region" description="Low complexity" evidence="7">
    <location>
        <begin position="216"/>
        <end position="225"/>
    </location>
</feature>
<dbReference type="Pfam" id="PF10348">
    <property type="entry name" value="DUF2427"/>
    <property type="match status" value="1"/>
</dbReference>
<evidence type="ECO:0000313" key="13">
    <source>
        <dbReference type="Proteomes" id="UP000594364"/>
    </source>
</evidence>
<keyword evidence="6 8" id="KW-0472">Membrane</keyword>
<feature type="chain" id="PRO_5034988486" description="DOMON domain-containing protein" evidence="9">
    <location>
        <begin position="25"/>
        <end position="401"/>
    </location>
</feature>
<dbReference type="InterPro" id="IPR015920">
    <property type="entry name" value="Cellobiose_DH-like_cyt"/>
</dbReference>
<evidence type="ECO:0000256" key="7">
    <source>
        <dbReference type="SAM" id="MobiDB-lite"/>
    </source>
</evidence>
<dbReference type="SUPFAM" id="SSF49344">
    <property type="entry name" value="CBD9-like"/>
    <property type="match status" value="1"/>
</dbReference>
<evidence type="ECO:0000256" key="2">
    <source>
        <dbReference type="ARBA" id="ARBA00022448"/>
    </source>
</evidence>
<feature type="compositionally biased region" description="Gly residues" evidence="7">
    <location>
        <begin position="192"/>
        <end position="215"/>
    </location>
</feature>
<dbReference type="SMART" id="SM00665">
    <property type="entry name" value="B561"/>
    <property type="match status" value="1"/>
</dbReference>
<keyword evidence="2" id="KW-0813">Transport</keyword>
<feature type="transmembrane region" description="Helical" evidence="8">
    <location>
        <begin position="341"/>
        <end position="362"/>
    </location>
</feature>
<proteinExistence type="predicted"/>
<dbReference type="GO" id="GO:0016020">
    <property type="term" value="C:membrane"/>
    <property type="evidence" value="ECO:0007669"/>
    <property type="project" value="UniProtKB-SubCell"/>
</dbReference>
<feature type="transmembrane region" description="Helical" evidence="8">
    <location>
        <begin position="368"/>
        <end position="391"/>
    </location>
</feature>
<evidence type="ECO:0000256" key="6">
    <source>
        <dbReference type="ARBA" id="ARBA00023136"/>
    </source>
</evidence>
<feature type="domain" description="DOMON" evidence="10">
    <location>
        <begin position="66"/>
        <end position="251"/>
    </location>
</feature>
<dbReference type="AlphaFoldDB" id="A0A7S9PUP2"/>
<dbReference type="Proteomes" id="UP000594364">
    <property type="component" value="Chromosome 2"/>
</dbReference>
<sequence length="401" mass="42361">MRFQSSKGAIVAAAAILNAATSQAAPTSYCSVDNQVCFQWGVPEAVANSGSGNVYFQLRAPTSYAWVGLGIGSRMQGSDMFVMYENGNGNVTLSTRQGLNHVMPTYSQKKGVELLAGSGVVDGQMVANVRCSDCSMLSLKDTNGWLSAWKKGSSLASTSLSAQIAYHDGHDQFSVDFSKAAVSSDSNPFVSSGGGNASGGNGSGSGSNPGDGSGSESGSSSPGAGVVKTSDPNRDILHAHGIIMSIVFLIGYPVGSMVMPLLGKWLLHASWQMVMFLLMWAGFGVGYVLSRRLDLFFTQAHTRLGVILCCLVSLQPVLGWLHHQHYVKHQRRGAVSHAHIWYGRALIILGMVNGGLGLQLAGMDRPFVITYCTIVGVFAALYVGSVILGAVKRRSSRGEPK</sequence>
<comment type="subcellular location">
    <subcellularLocation>
        <location evidence="1">Membrane</location>
    </subcellularLocation>
</comment>
<evidence type="ECO:0000313" key="12">
    <source>
        <dbReference type="EMBL" id="QPG97561.1"/>
    </source>
</evidence>
<evidence type="ECO:0000256" key="9">
    <source>
        <dbReference type="SAM" id="SignalP"/>
    </source>
</evidence>
<feature type="transmembrane region" description="Helical" evidence="8">
    <location>
        <begin position="236"/>
        <end position="254"/>
    </location>
</feature>
<feature type="signal peptide" evidence="9">
    <location>
        <begin position="1"/>
        <end position="24"/>
    </location>
</feature>
<dbReference type="Gene3D" id="1.20.120.1770">
    <property type="match status" value="1"/>
</dbReference>
<dbReference type="PANTHER" id="PTHR47797">
    <property type="entry name" value="DEHYDROGENASE, PUTATIVE (AFU_ORTHOLOGUE AFUA_8G05805)-RELATED"/>
    <property type="match status" value="1"/>
</dbReference>
<keyword evidence="13" id="KW-1185">Reference proteome</keyword>
<evidence type="ECO:0000256" key="1">
    <source>
        <dbReference type="ARBA" id="ARBA00004370"/>
    </source>
</evidence>
<gene>
    <name evidence="12" type="ORF">C2857_006530</name>
</gene>
<evidence type="ECO:0000259" key="10">
    <source>
        <dbReference type="SMART" id="SM00664"/>
    </source>
</evidence>
<dbReference type="EMBL" id="CP031386">
    <property type="protein sequence ID" value="QPG97561.1"/>
    <property type="molecule type" value="Genomic_DNA"/>
</dbReference>
<dbReference type="SMART" id="SM00664">
    <property type="entry name" value="DoH"/>
    <property type="match status" value="1"/>
</dbReference>
<evidence type="ECO:0000256" key="8">
    <source>
        <dbReference type="SAM" id="Phobius"/>
    </source>
</evidence>
<feature type="domain" description="Cytochrome b561" evidence="11">
    <location>
        <begin position="239"/>
        <end position="358"/>
    </location>
</feature>
<evidence type="ECO:0000259" key="11">
    <source>
        <dbReference type="SMART" id="SM00665"/>
    </source>
</evidence>
<organism evidence="12 13">
    <name type="scientific">Epichloe festucae (strain Fl1)</name>
    <dbReference type="NCBI Taxonomy" id="877507"/>
    <lineage>
        <taxon>Eukaryota</taxon>
        <taxon>Fungi</taxon>
        <taxon>Dikarya</taxon>
        <taxon>Ascomycota</taxon>
        <taxon>Pezizomycotina</taxon>
        <taxon>Sordariomycetes</taxon>
        <taxon>Hypocreomycetidae</taxon>
        <taxon>Hypocreales</taxon>
        <taxon>Clavicipitaceae</taxon>
        <taxon>Epichloe</taxon>
    </lineage>
</organism>
<protein>
    <recommendedName>
        <fullName evidence="14">DOMON domain-containing protein</fullName>
    </recommendedName>
</protein>
<keyword evidence="4" id="KW-0249">Electron transport</keyword>
<dbReference type="Gene3D" id="2.60.40.1210">
    <property type="entry name" value="Cellobiose dehydrogenase, cytochrome domain"/>
    <property type="match status" value="1"/>
</dbReference>
<name>A0A7S9PUP2_EPIFF</name>
<evidence type="ECO:0008006" key="14">
    <source>
        <dbReference type="Google" id="ProtNLM"/>
    </source>
</evidence>
<keyword evidence="5 8" id="KW-1133">Transmembrane helix</keyword>
<feature type="region of interest" description="Disordered" evidence="7">
    <location>
        <begin position="188"/>
        <end position="227"/>
    </location>
</feature>
<evidence type="ECO:0000256" key="5">
    <source>
        <dbReference type="ARBA" id="ARBA00022989"/>
    </source>
</evidence>
<dbReference type="InterPro" id="IPR018825">
    <property type="entry name" value="DUF2427"/>
</dbReference>
<dbReference type="OrthoDB" id="19261at2759"/>
<accession>A0A7S9PUP2</accession>
<evidence type="ECO:0000256" key="3">
    <source>
        <dbReference type="ARBA" id="ARBA00022692"/>
    </source>
</evidence>
<dbReference type="InterPro" id="IPR005018">
    <property type="entry name" value="DOMON_domain"/>
</dbReference>
<reference evidence="12 13" key="1">
    <citation type="journal article" date="2018" name="PLoS Genet.">
        <title>Repeat elements organise 3D genome structure and mediate transcription in the filamentous fungus Epichloe festucae.</title>
        <authorList>
            <person name="Winter D.J."/>
            <person name="Ganley A.R.D."/>
            <person name="Young C.A."/>
            <person name="Liachko I."/>
            <person name="Schardl C.L."/>
            <person name="Dupont P.Y."/>
            <person name="Berry D."/>
            <person name="Ram A."/>
            <person name="Scott B."/>
            <person name="Cox M.P."/>
        </authorList>
    </citation>
    <scope>NUCLEOTIDE SEQUENCE [LARGE SCALE GENOMIC DNA]</scope>
    <source>
        <strain evidence="12 13">Fl1</strain>
    </source>
</reference>
<dbReference type="CDD" id="cd09630">
    <property type="entry name" value="CDH_like_cytochrome"/>
    <property type="match status" value="1"/>
</dbReference>
<dbReference type="Pfam" id="PF16010">
    <property type="entry name" value="CDH-cyt"/>
    <property type="match status" value="1"/>
</dbReference>